<protein>
    <submittedName>
        <fullName evidence="1">Phytanoyl-CoA dioxygenase</fullName>
        <ecNumber evidence="1">1.14.11.-</ecNumber>
    </submittedName>
</protein>
<dbReference type="Pfam" id="PF05721">
    <property type="entry name" value="PhyH"/>
    <property type="match status" value="1"/>
</dbReference>
<dbReference type="Proteomes" id="UP000247459">
    <property type="component" value="Unassembled WGS sequence"/>
</dbReference>
<dbReference type="GO" id="GO:0016706">
    <property type="term" value="F:2-oxoglutarate-dependent dioxygenase activity"/>
    <property type="evidence" value="ECO:0007669"/>
    <property type="project" value="UniProtKB-ARBA"/>
</dbReference>
<organism evidence="1 2">
    <name type="scientific">Paenibacillus illinoisensis</name>
    <dbReference type="NCBI Taxonomy" id="59845"/>
    <lineage>
        <taxon>Bacteria</taxon>
        <taxon>Bacillati</taxon>
        <taxon>Bacillota</taxon>
        <taxon>Bacilli</taxon>
        <taxon>Bacillales</taxon>
        <taxon>Paenibacillaceae</taxon>
        <taxon>Paenibacillus</taxon>
    </lineage>
</organism>
<evidence type="ECO:0000313" key="1">
    <source>
        <dbReference type="EMBL" id="PYY30074.1"/>
    </source>
</evidence>
<dbReference type="InterPro" id="IPR008775">
    <property type="entry name" value="Phytyl_CoA_dOase-like"/>
</dbReference>
<dbReference type="AlphaFoldDB" id="A0A2W0CDI5"/>
<gene>
    <name evidence="1" type="ORF">PIL02S_01676</name>
</gene>
<comment type="caution">
    <text evidence="1">The sequence shown here is derived from an EMBL/GenBank/DDBJ whole genome shotgun (WGS) entry which is preliminary data.</text>
</comment>
<dbReference type="EMBL" id="PRLG01000013">
    <property type="protein sequence ID" value="PYY30074.1"/>
    <property type="molecule type" value="Genomic_DNA"/>
</dbReference>
<dbReference type="SUPFAM" id="SSF51197">
    <property type="entry name" value="Clavaminate synthase-like"/>
    <property type="match status" value="1"/>
</dbReference>
<name>A0A2W0CDI5_9BACL</name>
<reference evidence="1 2" key="1">
    <citation type="submission" date="2018-01" db="EMBL/GenBank/DDBJ databases">
        <title>Genome sequence of the PGP bacterium Paenibacillus illinoisensis E3.</title>
        <authorList>
            <person name="Rolli E."/>
            <person name="Marasco R."/>
            <person name="Bessem C."/>
            <person name="Michoud G."/>
            <person name="Gaiarsa S."/>
            <person name="Borin S."/>
            <person name="Daffonchio D."/>
        </authorList>
    </citation>
    <scope>NUCLEOTIDE SEQUENCE [LARGE SCALE GENOMIC DNA]</scope>
    <source>
        <strain evidence="1 2">E3</strain>
    </source>
</reference>
<evidence type="ECO:0000313" key="2">
    <source>
        <dbReference type="Proteomes" id="UP000247459"/>
    </source>
</evidence>
<proteinExistence type="predicted"/>
<sequence length="279" mass="32369">MLTIDQLQSYHTDGFILLKNVISAEELERLRSAIELVYQKVNSDPLQFKTRYTQKDEGYDTWGVADILSPELRHPSFDELFANPKIMSPISQIIGNQLRFWTMHSFWAPQRVDYNLVWHRDQQDPYDFDQPGQTTFLLANLSLYEDEAFKAVPGTHIRALNEQELQAILDRESSPLPNEVTLYCEPGDLVLFNALILHRGFAEAGSERRTVHFSLQAKDEAKGGYTSRPWMKDKAYRESLHPVTHELITSLIEWEDAHPIKKSLAGMRRAYRDHNHITK</sequence>
<keyword evidence="1" id="KW-0223">Dioxygenase</keyword>
<dbReference type="RefSeq" id="WP_181429723.1">
    <property type="nucleotide sequence ID" value="NZ_PRLG01000013.1"/>
</dbReference>
<accession>A0A2W0CDI5</accession>
<keyword evidence="1" id="KW-0560">Oxidoreductase</keyword>
<dbReference type="PANTHER" id="PTHR40470:SF1">
    <property type="entry name" value="PHYTANOYL-COA DIOXYGENASE FAMILY PROTEIN (AFU_ORTHOLOGUE AFUA_2G15850)"/>
    <property type="match status" value="1"/>
</dbReference>
<dbReference type="PANTHER" id="PTHR40470">
    <property type="entry name" value="PHYTANOYL-COA DIOXYGENASE FAMILY PROTEIN (AFU_ORTHOLOGUE AFUA_2G15850)"/>
    <property type="match status" value="1"/>
</dbReference>
<dbReference type="Gene3D" id="2.60.120.620">
    <property type="entry name" value="q2cbj1_9rhob like domain"/>
    <property type="match status" value="1"/>
</dbReference>
<dbReference type="EC" id="1.14.11.-" evidence="1"/>